<dbReference type="SMART" id="SM00046">
    <property type="entry name" value="DAGKc"/>
    <property type="match status" value="1"/>
</dbReference>
<evidence type="ECO:0000256" key="7">
    <source>
        <dbReference type="ARBA" id="ARBA00022840"/>
    </source>
</evidence>
<dbReference type="InterPro" id="IPR050187">
    <property type="entry name" value="Lipid_Phosphate_FormReg"/>
</dbReference>
<proteinExistence type="inferred from homology"/>
<dbReference type="PROSITE" id="PS50146">
    <property type="entry name" value="DAGK"/>
    <property type="match status" value="1"/>
</dbReference>
<evidence type="ECO:0000256" key="8">
    <source>
        <dbReference type="ARBA" id="ARBA00023098"/>
    </source>
</evidence>
<evidence type="ECO:0000256" key="6">
    <source>
        <dbReference type="ARBA" id="ARBA00022777"/>
    </source>
</evidence>
<reference evidence="12 13" key="1">
    <citation type="journal article" date="2014" name="Antonie Van Leeuwenhoek">
        <title>Fictibacillus enclensis sp. nov., isolated from marine sediment.</title>
        <authorList>
            <person name="Dastager S.G."/>
            <person name="Mawlankar R."/>
            <person name="Srinivasan K."/>
            <person name="Tang S.K."/>
            <person name="Lee J.C."/>
            <person name="Ramana V.V."/>
            <person name="Shouche Y.S."/>
        </authorList>
    </citation>
    <scope>NUCLEOTIDE SEQUENCE [LARGE SCALE GENOMIC DNA]</scope>
    <source>
        <strain evidence="12 13">NIO-1003</strain>
    </source>
</reference>
<evidence type="ECO:0000313" key="12">
    <source>
        <dbReference type="EMBL" id="KSU83602.1"/>
    </source>
</evidence>
<dbReference type="Gene3D" id="2.60.200.40">
    <property type="match status" value="1"/>
</dbReference>
<dbReference type="InterPro" id="IPR016064">
    <property type="entry name" value="NAD/diacylglycerol_kinase_sf"/>
</dbReference>
<comment type="cofactor">
    <cofactor evidence="1">
        <name>Mg(2+)</name>
        <dbReference type="ChEBI" id="CHEBI:18420"/>
    </cofactor>
</comment>
<dbReference type="Proteomes" id="UP000054099">
    <property type="component" value="Unassembled WGS sequence"/>
</dbReference>
<dbReference type="GO" id="GO:0005524">
    <property type="term" value="F:ATP binding"/>
    <property type="evidence" value="ECO:0007669"/>
    <property type="project" value="UniProtKB-KW"/>
</dbReference>
<keyword evidence="6" id="KW-0418">Kinase</keyword>
<evidence type="ECO:0000256" key="2">
    <source>
        <dbReference type="ARBA" id="ARBA00005983"/>
    </source>
</evidence>
<dbReference type="Pfam" id="PF00781">
    <property type="entry name" value="DAGK_cat"/>
    <property type="match status" value="1"/>
</dbReference>
<dbReference type="GO" id="GO:0016301">
    <property type="term" value="F:kinase activity"/>
    <property type="evidence" value="ECO:0007669"/>
    <property type="project" value="UniProtKB-KW"/>
</dbReference>
<dbReference type="InterPro" id="IPR045540">
    <property type="entry name" value="YegS/DAGK_C"/>
</dbReference>
<organism evidence="12 13">
    <name type="scientific">Fictibacillus enclensis</name>
    <dbReference type="NCBI Taxonomy" id="1017270"/>
    <lineage>
        <taxon>Bacteria</taxon>
        <taxon>Bacillati</taxon>
        <taxon>Bacillota</taxon>
        <taxon>Bacilli</taxon>
        <taxon>Bacillales</taxon>
        <taxon>Fictibacillaceae</taxon>
        <taxon>Fictibacillus</taxon>
    </lineage>
</organism>
<keyword evidence="7" id="KW-0067">ATP-binding</keyword>
<dbReference type="InterPro" id="IPR001206">
    <property type="entry name" value="Diacylglycerol_kinase_cat_dom"/>
</dbReference>
<evidence type="ECO:0000256" key="3">
    <source>
        <dbReference type="ARBA" id="ARBA00022516"/>
    </source>
</evidence>
<dbReference type="Pfam" id="PF19279">
    <property type="entry name" value="YegS_C"/>
    <property type="match status" value="1"/>
</dbReference>
<comment type="similarity">
    <text evidence="2">Belongs to the diacylglycerol/lipid kinase family.</text>
</comment>
<evidence type="ECO:0000256" key="5">
    <source>
        <dbReference type="ARBA" id="ARBA00022741"/>
    </source>
</evidence>
<dbReference type="InterPro" id="IPR005218">
    <property type="entry name" value="Diacylglycerol/lipid_kinase"/>
</dbReference>
<evidence type="ECO:0000313" key="13">
    <source>
        <dbReference type="Proteomes" id="UP000054099"/>
    </source>
</evidence>
<keyword evidence="5" id="KW-0547">Nucleotide-binding</keyword>
<evidence type="ECO:0000256" key="4">
    <source>
        <dbReference type="ARBA" id="ARBA00022679"/>
    </source>
</evidence>
<dbReference type="GO" id="GO:0008654">
    <property type="term" value="P:phospholipid biosynthetic process"/>
    <property type="evidence" value="ECO:0007669"/>
    <property type="project" value="UniProtKB-KW"/>
</dbReference>
<keyword evidence="8" id="KW-0443">Lipid metabolism</keyword>
<keyword evidence="4" id="KW-0808">Transferase</keyword>
<dbReference type="Gene3D" id="3.40.50.10330">
    <property type="entry name" value="Probable inorganic polyphosphate/atp-NAD kinase, domain 1"/>
    <property type="match status" value="1"/>
</dbReference>
<protein>
    <recommendedName>
        <fullName evidence="11">DAGKc domain-containing protein</fullName>
    </recommendedName>
</protein>
<dbReference type="NCBIfam" id="TIGR00147">
    <property type="entry name" value="YegS/Rv2252/BmrU family lipid kinase"/>
    <property type="match status" value="1"/>
</dbReference>
<evidence type="ECO:0000256" key="9">
    <source>
        <dbReference type="ARBA" id="ARBA00023209"/>
    </source>
</evidence>
<keyword evidence="10" id="KW-1208">Phospholipid metabolism</keyword>
<keyword evidence="3" id="KW-0444">Lipid biosynthesis</keyword>
<name>A0A0V8J8U8_9BACL</name>
<dbReference type="PANTHER" id="PTHR12358">
    <property type="entry name" value="SPHINGOSINE KINASE"/>
    <property type="match status" value="1"/>
</dbReference>
<gene>
    <name evidence="12" type="ORF">AS030_13735</name>
</gene>
<dbReference type="InterPro" id="IPR017438">
    <property type="entry name" value="ATP-NAD_kinase_N"/>
</dbReference>
<dbReference type="PANTHER" id="PTHR12358:SF54">
    <property type="entry name" value="SPHINGOSINE KINASE RELATED PROTEIN"/>
    <property type="match status" value="1"/>
</dbReference>
<keyword evidence="13" id="KW-1185">Reference proteome</keyword>
<sequence>MKKGYFFIINSKSKKARKIWNVVKEILAAEGVPYRSFFTEGKGHAQKLAETVHSIHGEQAEAIITVGGDGTIHEVINGLHKKDIPVGFLPCGSGNDIMRGLGIRKKERLDRLIKHLLSSRTNVRKIDVGCLQSAGIGRFRRRFVSVAGIGFDGEVTKLTNASWYKDWLQRFGLGGLAYTISTIRLLFTYRPVDVMVKVDGRTHEFTSVWLIAAGNLPYYGGGMKICPSALPYDGKLDICIVHNLSPLHLLFLFLTVFYGRHTNKKGVTMLTGTNLSIVSHTPLTVQAYGEVIGSTPVDCGVLPSMLTIKM</sequence>
<dbReference type="RefSeq" id="WP_061972440.1">
    <property type="nucleotide sequence ID" value="NZ_FMAV01000002.1"/>
</dbReference>
<dbReference type="SUPFAM" id="SSF111331">
    <property type="entry name" value="NAD kinase/diacylglycerol kinase-like"/>
    <property type="match status" value="1"/>
</dbReference>
<evidence type="ECO:0000256" key="1">
    <source>
        <dbReference type="ARBA" id="ARBA00001946"/>
    </source>
</evidence>
<dbReference type="EMBL" id="LNQN01000002">
    <property type="protein sequence ID" value="KSU83602.1"/>
    <property type="molecule type" value="Genomic_DNA"/>
</dbReference>
<keyword evidence="9" id="KW-0594">Phospholipid biosynthesis</keyword>
<comment type="caution">
    <text evidence="12">The sequence shown here is derived from an EMBL/GenBank/DDBJ whole genome shotgun (WGS) entry which is preliminary data.</text>
</comment>
<accession>A0A0V8J8U8</accession>
<dbReference type="OrthoDB" id="9786026at2"/>
<evidence type="ECO:0000259" key="11">
    <source>
        <dbReference type="PROSITE" id="PS50146"/>
    </source>
</evidence>
<evidence type="ECO:0000256" key="10">
    <source>
        <dbReference type="ARBA" id="ARBA00023264"/>
    </source>
</evidence>
<dbReference type="AlphaFoldDB" id="A0A0V8J8U8"/>
<feature type="domain" description="DAGKc" evidence="11">
    <location>
        <begin position="1"/>
        <end position="135"/>
    </location>
</feature>